<dbReference type="InterPro" id="IPR001478">
    <property type="entry name" value="PDZ"/>
</dbReference>
<keyword evidence="6" id="KW-1185">Reference proteome</keyword>
<accession>A0A370X1P1</accession>
<feature type="domain" description="Peptidase A2" evidence="4">
    <location>
        <begin position="287"/>
        <end position="361"/>
    </location>
</feature>
<evidence type="ECO:0000256" key="2">
    <source>
        <dbReference type="SAM" id="SignalP"/>
    </source>
</evidence>
<dbReference type="InterPro" id="IPR041489">
    <property type="entry name" value="PDZ_6"/>
</dbReference>
<evidence type="ECO:0000313" key="6">
    <source>
        <dbReference type="Proteomes" id="UP000254258"/>
    </source>
</evidence>
<organism evidence="5 6">
    <name type="scientific">Dyella monticola</name>
    <dbReference type="NCBI Taxonomy" id="1927958"/>
    <lineage>
        <taxon>Bacteria</taxon>
        <taxon>Pseudomonadati</taxon>
        <taxon>Pseudomonadota</taxon>
        <taxon>Gammaproteobacteria</taxon>
        <taxon>Lysobacterales</taxon>
        <taxon>Rhodanobacteraceae</taxon>
        <taxon>Dyella</taxon>
    </lineage>
</organism>
<feature type="domain" description="PDZ" evidence="3">
    <location>
        <begin position="532"/>
        <end position="600"/>
    </location>
</feature>
<protein>
    <submittedName>
        <fullName evidence="5">PDZ domain-containing protein</fullName>
    </submittedName>
</protein>
<dbReference type="PROSITE" id="PS50175">
    <property type="entry name" value="ASP_PROT_RETROV"/>
    <property type="match status" value="1"/>
</dbReference>
<dbReference type="PROSITE" id="PS50106">
    <property type="entry name" value="PDZ"/>
    <property type="match status" value="1"/>
</dbReference>
<keyword evidence="1" id="KW-0378">Hydrolase</keyword>
<dbReference type="SUPFAM" id="SSF50156">
    <property type="entry name" value="PDZ domain-like"/>
    <property type="match status" value="1"/>
</dbReference>
<dbReference type="CDD" id="cd05483">
    <property type="entry name" value="retropepsin_like_bacteria"/>
    <property type="match status" value="1"/>
</dbReference>
<dbReference type="GO" id="GO:0006508">
    <property type="term" value="P:proteolysis"/>
    <property type="evidence" value="ECO:0007669"/>
    <property type="project" value="InterPro"/>
</dbReference>
<dbReference type="InterPro" id="IPR021109">
    <property type="entry name" value="Peptidase_aspartic_dom_sf"/>
</dbReference>
<gene>
    <name evidence="5" type="ORF">DWU98_09585</name>
</gene>
<evidence type="ECO:0000313" key="5">
    <source>
        <dbReference type="EMBL" id="RDS82272.1"/>
    </source>
</evidence>
<dbReference type="EMBL" id="QRBE01000004">
    <property type="protein sequence ID" value="RDS82272.1"/>
    <property type="molecule type" value="Genomic_DNA"/>
</dbReference>
<reference evidence="5 6" key="1">
    <citation type="submission" date="2018-07" db="EMBL/GenBank/DDBJ databases">
        <title>Dyella monticola sp. nov. and Dyella psychrodurans sp. nov. isolated from monsoon evergreen broad-leaved forest soil of Dinghu Mountain, China.</title>
        <authorList>
            <person name="Gao Z."/>
            <person name="Qiu L."/>
        </authorList>
    </citation>
    <scope>NUCLEOTIDE SEQUENCE [LARGE SCALE GENOMIC DNA]</scope>
    <source>
        <strain evidence="5 6">4G-K06</strain>
    </source>
</reference>
<dbReference type="InterPro" id="IPR001995">
    <property type="entry name" value="Peptidase_A2_cat"/>
</dbReference>
<dbReference type="Gene3D" id="2.30.42.10">
    <property type="match status" value="1"/>
</dbReference>
<feature type="signal peptide" evidence="2">
    <location>
        <begin position="1"/>
        <end position="29"/>
    </location>
</feature>
<dbReference type="InterPro" id="IPR036034">
    <property type="entry name" value="PDZ_sf"/>
</dbReference>
<dbReference type="Pfam" id="PF17820">
    <property type="entry name" value="PDZ_6"/>
    <property type="match status" value="1"/>
</dbReference>
<dbReference type="Proteomes" id="UP000254258">
    <property type="component" value="Unassembled WGS sequence"/>
</dbReference>
<sequence length="626" mass="67459">MSEGLMYCKRSYLIPVLVLLGAASQAGRAATPAPTPDAVFSAMKMASGGAHWDLFKELDQDFAVEQGGQRGRCTEYQDLRSGRYASYCTLAELPNAQGYDGTRAWFMDEKSMVSVRESIQSTREAATDTYLMRNGWFHGASVDPAHMTYVGQRTEAGKIFDVVDVVPEGGLGIEAWIDARSHLLDRVIEDSDDGSKQTTWYSDYRPVDGVMVAFKQRQGMGDPQYDETLQLQHVALRNTADNTHFAMPSSSVHDADIDGGAASTTVSFTPYAGLIMVGVSIDGSAPMPFLLDTGGLNLLTPDAAQRLGLKGAGNQPIQGVGTATQSMQTAQVKSYRVGNVVMRDQPFVIVDLPRLLTDRGAREPIAGIIGYELLRRFVTRIDYDDTSLTFTKVASFHGEPGAADVPIVFNDRTPQVVAKADGNAGTFNLDTGDVGELTLFAPFATSHNIKPLGQVVASGARGAGGKIDTTEAQISSFSIGPFTVLSPRTSFASPAKGAFASSLLAGNIGHGILSRFVVTFDYEHRQLYLQQGRHFAQSQPGNHSGLGLDRTEHDAFQVVMITPGSPSERAQLRVGDRVTAIDGIPVSQLGLDDVQRIMKQPQGTRVQVSVMRGGKMSVHTLLLDKP</sequence>
<evidence type="ECO:0000256" key="1">
    <source>
        <dbReference type="ARBA" id="ARBA00022801"/>
    </source>
</evidence>
<dbReference type="Gene3D" id="2.40.70.10">
    <property type="entry name" value="Acid Proteases"/>
    <property type="match status" value="2"/>
</dbReference>
<name>A0A370X1P1_9GAMM</name>
<dbReference type="AlphaFoldDB" id="A0A370X1P1"/>
<comment type="caution">
    <text evidence="5">The sequence shown here is derived from an EMBL/GenBank/DDBJ whole genome shotgun (WGS) entry which is preliminary data.</text>
</comment>
<proteinExistence type="predicted"/>
<evidence type="ECO:0000259" key="4">
    <source>
        <dbReference type="PROSITE" id="PS50175"/>
    </source>
</evidence>
<dbReference type="SMART" id="SM00228">
    <property type="entry name" value="PDZ"/>
    <property type="match status" value="1"/>
</dbReference>
<evidence type="ECO:0000259" key="3">
    <source>
        <dbReference type="PROSITE" id="PS50106"/>
    </source>
</evidence>
<dbReference type="GO" id="GO:0004190">
    <property type="term" value="F:aspartic-type endopeptidase activity"/>
    <property type="evidence" value="ECO:0007669"/>
    <property type="project" value="InterPro"/>
</dbReference>
<dbReference type="InterPro" id="IPR034122">
    <property type="entry name" value="Retropepsin-like_bacterial"/>
</dbReference>
<feature type="chain" id="PRO_5016878172" evidence="2">
    <location>
        <begin position="30"/>
        <end position="626"/>
    </location>
</feature>
<dbReference type="Pfam" id="PF13650">
    <property type="entry name" value="Asp_protease_2"/>
    <property type="match status" value="1"/>
</dbReference>
<keyword evidence="2" id="KW-0732">Signal</keyword>